<keyword evidence="14 18" id="KW-0472">Membrane</keyword>
<dbReference type="RefSeq" id="WP_064626620.1">
    <property type="nucleotide sequence ID" value="NZ_CP022100.1"/>
</dbReference>
<dbReference type="EMBL" id="JAHGUI010000033">
    <property type="protein sequence ID" value="MBT2918828.1"/>
    <property type="molecule type" value="Genomic_DNA"/>
</dbReference>
<feature type="modified residue" description="Phosphohistidine" evidence="16">
    <location>
        <position position="1189"/>
    </location>
</feature>
<dbReference type="InterPro" id="IPR005467">
    <property type="entry name" value="His_kinase_dom"/>
</dbReference>
<dbReference type="InterPro" id="IPR000700">
    <property type="entry name" value="PAS-assoc_C"/>
</dbReference>
<dbReference type="Gene3D" id="3.30.450.40">
    <property type="match status" value="1"/>
</dbReference>
<dbReference type="Gene3D" id="3.30.565.10">
    <property type="entry name" value="Histidine kinase-like ATPase, C-terminal domain"/>
    <property type="match status" value="1"/>
</dbReference>
<feature type="domain" description="Histidine kinase" evidence="19">
    <location>
        <begin position="613"/>
        <end position="834"/>
    </location>
</feature>
<evidence type="ECO:0000313" key="24">
    <source>
        <dbReference type="EMBL" id="MBT2918828.1"/>
    </source>
</evidence>
<dbReference type="SUPFAM" id="SSF55781">
    <property type="entry name" value="GAF domain-like"/>
    <property type="match status" value="1"/>
</dbReference>
<feature type="domain" description="Response regulatory" evidence="20">
    <location>
        <begin position="853"/>
        <end position="969"/>
    </location>
</feature>
<evidence type="ECO:0000259" key="22">
    <source>
        <dbReference type="PROSITE" id="PS50113"/>
    </source>
</evidence>
<dbReference type="Pfam" id="PF01627">
    <property type="entry name" value="Hpt"/>
    <property type="match status" value="1"/>
</dbReference>
<dbReference type="SUPFAM" id="SSF47226">
    <property type="entry name" value="Histidine-containing phosphotransfer domain, HPT domain"/>
    <property type="match status" value="1"/>
</dbReference>
<keyword evidence="15" id="KW-0131">Cell cycle</keyword>
<comment type="subcellular location">
    <subcellularLocation>
        <location evidence="2">Cell membrane</location>
        <topology evidence="2">Multi-pass membrane protein</topology>
    </subcellularLocation>
</comment>
<keyword evidence="6" id="KW-0808">Transferase</keyword>
<dbReference type="SUPFAM" id="SSF55785">
    <property type="entry name" value="PYP-like sensor domain (PAS domain)"/>
    <property type="match status" value="1"/>
</dbReference>
<dbReference type="InterPro" id="IPR035965">
    <property type="entry name" value="PAS-like_dom_sf"/>
</dbReference>
<dbReference type="GO" id="GO:0016787">
    <property type="term" value="F:hydrolase activity"/>
    <property type="evidence" value="ECO:0007669"/>
    <property type="project" value="UniProtKB-KW"/>
</dbReference>
<evidence type="ECO:0000256" key="17">
    <source>
        <dbReference type="PROSITE-ProRule" id="PRU00169"/>
    </source>
</evidence>
<dbReference type="SMART" id="SM00091">
    <property type="entry name" value="PAS"/>
    <property type="match status" value="1"/>
</dbReference>
<evidence type="ECO:0000256" key="6">
    <source>
        <dbReference type="ARBA" id="ARBA00022679"/>
    </source>
</evidence>
<dbReference type="Pfam" id="PF00072">
    <property type="entry name" value="Response_reg"/>
    <property type="match status" value="2"/>
</dbReference>
<dbReference type="CDD" id="cd00156">
    <property type="entry name" value="REC"/>
    <property type="match status" value="1"/>
</dbReference>
<evidence type="ECO:0000259" key="20">
    <source>
        <dbReference type="PROSITE" id="PS50110"/>
    </source>
</evidence>
<keyword evidence="4" id="KW-1003">Cell membrane</keyword>
<dbReference type="PROSITE" id="PS50109">
    <property type="entry name" value="HIS_KIN"/>
    <property type="match status" value="1"/>
</dbReference>
<evidence type="ECO:0000256" key="3">
    <source>
        <dbReference type="ARBA" id="ARBA00012438"/>
    </source>
</evidence>
<dbReference type="SUPFAM" id="SSF55874">
    <property type="entry name" value="ATPase domain of HSP90 chaperone/DNA topoisomerase II/histidine kinase"/>
    <property type="match status" value="1"/>
</dbReference>
<dbReference type="InterPro" id="IPR013656">
    <property type="entry name" value="PAS_4"/>
</dbReference>
<dbReference type="InterPro" id="IPR003594">
    <property type="entry name" value="HATPase_dom"/>
</dbReference>
<comment type="caution">
    <text evidence="24">The sequence shown here is derived from an EMBL/GenBank/DDBJ whole genome shotgun (WGS) entry which is preliminary data.</text>
</comment>
<dbReference type="GO" id="GO:0005886">
    <property type="term" value="C:plasma membrane"/>
    <property type="evidence" value="ECO:0007669"/>
    <property type="project" value="UniProtKB-SubCell"/>
</dbReference>
<comment type="catalytic activity">
    <reaction evidence="1">
        <text>ATP + protein L-histidine = ADP + protein N-phospho-L-histidine.</text>
        <dbReference type="EC" id="2.7.13.3"/>
    </reaction>
</comment>
<dbReference type="Proteomes" id="UP000078309">
    <property type="component" value="Unassembled WGS sequence"/>
</dbReference>
<feature type="transmembrane region" description="Helical" evidence="18">
    <location>
        <begin position="230"/>
        <end position="254"/>
    </location>
</feature>
<dbReference type="PROSITE" id="PS50894">
    <property type="entry name" value="HPT"/>
    <property type="match status" value="1"/>
</dbReference>
<proteinExistence type="predicted"/>
<evidence type="ECO:0000256" key="18">
    <source>
        <dbReference type="SAM" id="Phobius"/>
    </source>
</evidence>
<dbReference type="InterPro" id="IPR036097">
    <property type="entry name" value="HisK_dim/P_sf"/>
</dbReference>
<dbReference type="SMART" id="SM00448">
    <property type="entry name" value="REC"/>
    <property type="match status" value="2"/>
</dbReference>
<evidence type="ECO:0000313" key="25">
    <source>
        <dbReference type="Proteomes" id="UP000078309"/>
    </source>
</evidence>
<dbReference type="GO" id="GO:0000155">
    <property type="term" value="F:phosphorelay sensor kinase activity"/>
    <property type="evidence" value="ECO:0007669"/>
    <property type="project" value="UniProtKB-ARBA"/>
</dbReference>
<feature type="domain" description="Response regulatory" evidence="20">
    <location>
        <begin position="993"/>
        <end position="1109"/>
    </location>
</feature>
<dbReference type="GO" id="GO:0005524">
    <property type="term" value="F:ATP binding"/>
    <property type="evidence" value="ECO:0007669"/>
    <property type="project" value="UniProtKB-KW"/>
</dbReference>
<keyword evidence="5 17" id="KW-0597">Phosphoprotein</keyword>
<name>A0ABD4QUQ2_VIBAN</name>
<feature type="domain" description="PAS" evidence="21">
    <location>
        <begin position="470"/>
        <end position="540"/>
    </location>
</feature>
<sequence length="1322" mass="148453">MRSIRTLFTVLFIAMGLCSIAMFSITDKVAALRTESRQLNDELYRFYRLSQELKQSSDHLTKFARAYASTGDEKWLNLFNYVLSVRNGSVPLPKGNEYEFWDVVAQNKLLARSLGGAPDNPSLLDRMRLSGIESVEFLELKNALTLSDSLVSLEREAFMAIKGWKKNSQGEFVDTGEPDLELARAILYGDQYFAEKAKIMQAIGSAHQSIMQRMEQNIQRADSEALRYEWINLALVLTLLSVIIASFVLLWRLYINPLSQLLKTVVTQVKREDYAFTITQTAYAELQHFIDSLNVVFHHIAEQLSQNTLLKDFNIILRKNDSTDRLCNEVTQFLLHQFPLEMVGMYIYQEGVLKRVAGVGYGEHSAREYTDPSSTQLSVLLSGQPYAMKALDGNCHIEFNGGKLVINEVYYLPLHVNQHPVALLELGTIGSLSSLQFQWLSQMLDDLSVSIQLSQNIEIQRRAEQKVLEQSQLNQEILDATPNPMYCLSASGTYLTINAKFMDLVGLSAEQIIGKSPQDIFQNETATIFAQVHKRLGEEQSSQDYELSLYDASHHKREMLVYEASFQNNRGEVSGIVGILLDLTDRKQMEEQLREAKETADAMSQAKGDFLANMSHEIRTPMNAILGMAHLALNTELNPTQQKYISRINESAKNLLGIINDILDFSKIEAGKLNVEHIDFSLDEVLDNLTTLISLKAQEKNIEFLLDIDPHIPVGLVGDPLRLGQVLVNLCGNAVKFTEQGEIIVSARVVGQNDANVTLKFTVSDTGIGIAESNVTTLFSAFSQADNSITRQYGGTGLGLSISKQLVGLMGGDIQVRSEEGSGSTFEFTVECGLQEAKMRDIAKPLSALAGKRALVVDDNDSARNILMTLLNAMHFEAKSVSNGFEALDEIRNTHFDMLFIDWNMPGMNGIELLQRMKPLGVFDNTKRFLVTAYGREISLVGENSKLVDALIVKPVNPSNLLDAIMDSYGIEQLRQSHEYLDHDTRPTFIGQKVLLVEDNEVNQEVAFGLLESTQLSIVLANNGQEALTKLQQEAFDLVLMDMQMPIMDGISATKEIRQHEEWKTLPIVAMTANAMSSDVEHCLNAGMNDHVAKPIDVQRLYHVLRKYLKADETTPVPSTVLPNQVKPSTGYPELTGIDVEQAIFRIGGNAQRYFEILDHFLASQQQEIATFPKLIDKGQWEEAERVMHTLKGSAANLGIEPIAQLANEMEGVVQRHTKPAIQDLNTVSKFMSTLLDELRDWEQTQLYPQQEHRDITLLYQQLVQCVENYDADAIHMIHQIKQCNLWSDEQKKSLMHAIEDFDFEAAKEVLAQLPVPTEKIS</sequence>
<dbReference type="FunFam" id="1.10.287.130:FF:000038">
    <property type="entry name" value="Sensory transduction histidine kinase"/>
    <property type="match status" value="1"/>
</dbReference>
<dbReference type="PROSITE" id="PS50110">
    <property type="entry name" value="RESPONSE_REGULATORY"/>
    <property type="match status" value="2"/>
</dbReference>
<dbReference type="InterPro" id="IPR001789">
    <property type="entry name" value="Sig_transdc_resp-reg_receiver"/>
</dbReference>
<keyword evidence="7 18" id="KW-0812">Transmembrane</keyword>
<feature type="domain" description="PAC" evidence="22">
    <location>
        <begin position="543"/>
        <end position="595"/>
    </location>
</feature>
<protein>
    <recommendedName>
        <fullName evidence="3">histidine kinase</fullName>
        <ecNumber evidence="3">2.7.13.3</ecNumber>
    </recommendedName>
</protein>
<feature type="modified residue" description="4-aspartylphosphate" evidence="17">
    <location>
        <position position="1042"/>
    </location>
</feature>
<dbReference type="CDD" id="cd17546">
    <property type="entry name" value="REC_hyHK_CKI1_RcsC-like"/>
    <property type="match status" value="1"/>
</dbReference>
<evidence type="ECO:0000256" key="16">
    <source>
        <dbReference type="PROSITE-ProRule" id="PRU00110"/>
    </source>
</evidence>
<evidence type="ECO:0000256" key="5">
    <source>
        <dbReference type="ARBA" id="ARBA00022553"/>
    </source>
</evidence>
<dbReference type="Gene3D" id="3.40.50.2300">
    <property type="match status" value="2"/>
</dbReference>
<evidence type="ECO:0000256" key="8">
    <source>
        <dbReference type="ARBA" id="ARBA00022741"/>
    </source>
</evidence>
<evidence type="ECO:0000259" key="21">
    <source>
        <dbReference type="PROSITE" id="PS50112"/>
    </source>
</evidence>
<dbReference type="PANTHER" id="PTHR45339">
    <property type="entry name" value="HYBRID SIGNAL TRANSDUCTION HISTIDINE KINASE J"/>
    <property type="match status" value="1"/>
</dbReference>
<organism evidence="24 25">
    <name type="scientific">Vibrio anguillarum</name>
    <name type="common">Listonella anguillarum</name>
    <dbReference type="NCBI Taxonomy" id="55601"/>
    <lineage>
        <taxon>Bacteria</taxon>
        <taxon>Pseudomonadati</taxon>
        <taxon>Pseudomonadota</taxon>
        <taxon>Gammaproteobacteria</taxon>
        <taxon>Vibrionales</taxon>
        <taxon>Vibrionaceae</taxon>
        <taxon>Vibrio</taxon>
    </lineage>
</organism>
<accession>A0ABD4QUQ2</accession>
<dbReference type="Pfam" id="PF00512">
    <property type="entry name" value="HisKA"/>
    <property type="match status" value="1"/>
</dbReference>
<evidence type="ECO:0000256" key="4">
    <source>
        <dbReference type="ARBA" id="ARBA00022475"/>
    </source>
</evidence>
<gene>
    <name evidence="24" type="ORF">PL14_09020</name>
</gene>
<dbReference type="InterPro" id="IPR036641">
    <property type="entry name" value="HPT_dom_sf"/>
</dbReference>
<dbReference type="Gene3D" id="1.20.120.160">
    <property type="entry name" value="HPT domain"/>
    <property type="match status" value="1"/>
</dbReference>
<evidence type="ECO:0000256" key="11">
    <source>
        <dbReference type="ARBA" id="ARBA00022840"/>
    </source>
</evidence>
<dbReference type="CDD" id="cd16922">
    <property type="entry name" value="HATPase_EvgS-ArcB-TorS-like"/>
    <property type="match status" value="1"/>
</dbReference>
<dbReference type="Pfam" id="PF02518">
    <property type="entry name" value="HATPase_c"/>
    <property type="match status" value="1"/>
</dbReference>
<feature type="transmembrane region" description="Helical" evidence="18">
    <location>
        <begin position="6"/>
        <end position="25"/>
    </location>
</feature>
<evidence type="ECO:0000256" key="14">
    <source>
        <dbReference type="ARBA" id="ARBA00023136"/>
    </source>
</evidence>
<evidence type="ECO:0000256" key="13">
    <source>
        <dbReference type="ARBA" id="ARBA00023012"/>
    </source>
</evidence>
<dbReference type="SMART" id="SM00073">
    <property type="entry name" value="HPT"/>
    <property type="match status" value="1"/>
</dbReference>
<dbReference type="Gene3D" id="3.30.450.20">
    <property type="entry name" value="PAS domain"/>
    <property type="match status" value="1"/>
</dbReference>
<dbReference type="InterPro" id="IPR000014">
    <property type="entry name" value="PAS"/>
</dbReference>
<evidence type="ECO:0000256" key="15">
    <source>
        <dbReference type="ARBA" id="ARBA00023306"/>
    </source>
</evidence>
<dbReference type="SUPFAM" id="SSF52172">
    <property type="entry name" value="CheY-like"/>
    <property type="match status" value="2"/>
</dbReference>
<dbReference type="Gene3D" id="1.10.287.130">
    <property type="match status" value="1"/>
</dbReference>
<evidence type="ECO:0000256" key="12">
    <source>
        <dbReference type="ARBA" id="ARBA00022989"/>
    </source>
</evidence>
<dbReference type="PROSITE" id="PS50112">
    <property type="entry name" value="PAS"/>
    <property type="match status" value="1"/>
</dbReference>
<keyword evidence="11" id="KW-0067">ATP-binding</keyword>
<dbReference type="SMART" id="SM00387">
    <property type="entry name" value="HATPase_c"/>
    <property type="match status" value="1"/>
</dbReference>
<dbReference type="CDD" id="cd00082">
    <property type="entry name" value="HisKA"/>
    <property type="match status" value="1"/>
</dbReference>
<evidence type="ECO:0000256" key="7">
    <source>
        <dbReference type="ARBA" id="ARBA00022692"/>
    </source>
</evidence>
<evidence type="ECO:0000259" key="19">
    <source>
        <dbReference type="PROSITE" id="PS50109"/>
    </source>
</evidence>
<dbReference type="InterPro" id="IPR036890">
    <property type="entry name" value="HATPase_C_sf"/>
</dbReference>
<dbReference type="PROSITE" id="PS50113">
    <property type="entry name" value="PAC"/>
    <property type="match status" value="1"/>
</dbReference>
<dbReference type="InterPro" id="IPR004358">
    <property type="entry name" value="Sig_transdc_His_kin-like_C"/>
</dbReference>
<keyword evidence="12 18" id="KW-1133">Transmembrane helix</keyword>
<dbReference type="NCBIfam" id="TIGR00229">
    <property type="entry name" value="sensory_box"/>
    <property type="match status" value="1"/>
</dbReference>
<dbReference type="InterPro" id="IPR008207">
    <property type="entry name" value="Sig_transdc_His_kin_Hpt_dom"/>
</dbReference>
<dbReference type="SUPFAM" id="SSF47384">
    <property type="entry name" value="Homodimeric domain of signal transducing histidine kinase"/>
    <property type="match status" value="1"/>
</dbReference>
<dbReference type="PANTHER" id="PTHR45339:SF1">
    <property type="entry name" value="HYBRID SIGNAL TRANSDUCTION HISTIDINE KINASE J"/>
    <property type="match status" value="1"/>
</dbReference>
<dbReference type="SMART" id="SM00388">
    <property type="entry name" value="HisKA"/>
    <property type="match status" value="1"/>
</dbReference>
<feature type="modified residue" description="4-aspartylphosphate" evidence="17">
    <location>
        <position position="902"/>
    </location>
</feature>
<keyword evidence="8" id="KW-0547">Nucleotide-binding</keyword>
<reference evidence="24 25" key="1">
    <citation type="journal article" date="2017" name="J. Fish Dis.">
        <title>Comparative assessment of Vibrio virulence in marine fish larvae.</title>
        <authorList>
            <person name="Ronneseth A."/>
            <person name="Castillo D."/>
            <person name="D'Alvise P."/>
            <person name="Tonnesen O."/>
            <person name="Haugland G."/>
            <person name="Grotkjaer T."/>
            <person name="Engell-Sorensen K."/>
            <person name="Norremark L."/>
            <person name="Bergh O."/>
            <person name="Wergeland H.I."/>
            <person name="Gram L."/>
        </authorList>
    </citation>
    <scope>NUCLEOTIDE SEQUENCE [LARGE SCALE GENOMIC DNA]</scope>
    <source>
        <strain evidence="24 25">90-11-286</strain>
    </source>
</reference>
<dbReference type="InterPro" id="IPR011006">
    <property type="entry name" value="CheY-like_superfamily"/>
</dbReference>
<keyword evidence="9" id="KW-0418">Kinase</keyword>
<keyword evidence="10" id="KW-0378">Hydrolase</keyword>
<dbReference type="Pfam" id="PF08448">
    <property type="entry name" value="PAS_4"/>
    <property type="match status" value="1"/>
</dbReference>
<dbReference type="InterPro" id="IPR003661">
    <property type="entry name" value="HisK_dim/P_dom"/>
</dbReference>
<dbReference type="CDD" id="cd00088">
    <property type="entry name" value="HPT"/>
    <property type="match status" value="1"/>
</dbReference>
<dbReference type="FunFam" id="3.30.565.10:FF:000010">
    <property type="entry name" value="Sensor histidine kinase RcsC"/>
    <property type="match status" value="1"/>
</dbReference>
<keyword evidence="13" id="KW-0902">Two-component regulatory system</keyword>
<dbReference type="EC" id="2.7.13.3" evidence="3"/>
<evidence type="ECO:0000256" key="2">
    <source>
        <dbReference type="ARBA" id="ARBA00004651"/>
    </source>
</evidence>
<evidence type="ECO:0000256" key="9">
    <source>
        <dbReference type="ARBA" id="ARBA00022777"/>
    </source>
</evidence>
<evidence type="ECO:0000256" key="1">
    <source>
        <dbReference type="ARBA" id="ARBA00000085"/>
    </source>
</evidence>
<feature type="domain" description="HPt" evidence="23">
    <location>
        <begin position="1150"/>
        <end position="1242"/>
    </location>
</feature>
<dbReference type="CDD" id="cd00130">
    <property type="entry name" value="PAS"/>
    <property type="match status" value="1"/>
</dbReference>
<dbReference type="PRINTS" id="PR00344">
    <property type="entry name" value="BCTRLSENSOR"/>
</dbReference>
<evidence type="ECO:0000259" key="23">
    <source>
        <dbReference type="PROSITE" id="PS50894"/>
    </source>
</evidence>
<dbReference type="InterPro" id="IPR029016">
    <property type="entry name" value="GAF-like_dom_sf"/>
</dbReference>
<evidence type="ECO:0000256" key="10">
    <source>
        <dbReference type="ARBA" id="ARBA00022801"/>
    </source>
</evidence>